<dbReference type="SUPFAM" id="SSF52518">
    <property type="entry name" value="Thiamin diphosphate-binding fold (THDP-binding)"/>
    <property type="match status" value="1"/>
</dbReference>
<dbReference type="FunFam" id="3.40.50.970:FF:000001">
    <property type="entry name" value="Pyruvate dehydrogenase E1 beta subunit"/>
    <property type="match status" value="1"/>
</dbReference>
<dbReference type="EMBL" id="JAEKNR010000100">
    <property type="protein sequence ID" value="MBJ7598234.1"/>
    <property type="molecule type" value="Genomic_DNA"/>
</dbReference>
<evidence type="ECO:0000256" key="3">
    <source>
        <dbReference type="ARBA" id="ARBA00023052"/>
    </source>
</evidence>
<comment type="caution">
    <text evidence="5">The sequence shown here is derived from an EMBL/GenBank/DDBJ whole genome shotgun (WGS) entry which is preliminary data.</text>
</comment>
<dbReference type="CDD" id="cd07036">
    <property type="entry name" value="TPP_PYR_E1-PDHc-beta_like"/>
    <property type="match status" value="1"/>
</dbReference>
<dbReference type="PANTHER" id="PTHR43257">
    <property type="entry name" value="PYRUVATE DEHYDROGENASE E1 COMPONENT BETA SUBUNIT"/>
    <property type="match status" value="1"/>
</dbReference>
<name>A0A934N930_9BACT</name>
<keyword evidence="6" id="KW-1185">Reference proteome</keyword>
<comment type="cofactor">
    <cofactor evidence="1">
        <name>thiamine diphosphate</name>
        <dbReference type="ChEBI" id="CHEBI:58937"/>
    </cofactor>
</comment>
<evidence type="ECO:0000259" key="4">
    <source>
        <dbReference type="SMART" id="SM00861"/>
    </source>
</evidence>
<dbReference type="InterPro" id="IPR029061">
    <property type="entry name" value="THDP-binding"/>
</dbReference>
<dbReference type="Proteomes" id="UP000612893">
    <property type="component" value="Unassembled WGS sequence"/>
</dbReference>
<gene>
    <name evidence="5" type="ORF">JF922_09140</name>
</gene>
<dbReference type="Pfam" id="PF02779">
    <property type="entry name" value="Transket_pyr"/>
    <property type="match status" value="1"/>
</dbReference>
<reference evidence="5" key="1">
    <citation type="submission" date="2020-10" db="EMBL/GenBank/DDBJ databases">
        <title>Ca. Dormibacterota MAGs.</title>
        <authorList>
            <person name="Montgomery K."/>
        </authorList>
    </citation>
    <scope>NUCLEOTIDE SEQUENCE [LARGE SCALE GENOMIC DNA]</scope>
    <source>
        <strain evidence="5">SC8812_S17_10</strain>
    </source>
</reference>
<dbReference type="AlphaFoldDB" id="A0A934N930"/>
<protein>
    <submittedName>
        <fullName evidence="5">Alpha-ketoacid dehydrogenase subunit beta</fullName>
    </submittedName>
</protein>
<dbReference type="Gene3D" id="3.40.50.920">
    <property type="match status" value="1"/>
</dbReference>
<dbReference type="FunFam" id="3.40.50.920:FF:000001">
    <property type="entry name" value="Pyruvate dehydrogenase E1 beta subunit"/>
    <property type="match status" value="1"/>
</dbReference>
<keyword evidence="3" id="KW-0786">Thiamine pyrophosphate</keyword>
<evidence type="ECO:0000313" key="6">
    <source>
        <dbReference type="Proteomes" id="UP000612893"/>
    </source>
</evidence>
<dbReference type="PANTHER" id="PTHR43257:SF2">
    <property type="entry name" value="PYRUVATE DEHYDROGENASE E1 COMPONENT SUBUNIT BETA"/>
    <property type="match status" value="1"/>
</dbReference>
<organism evidence="5 6">
    <name type="scientific">Candidatus Nephthysia bennettiae</name>
    <dbReference type="NCBI Taxonomy" id="3127016"/>
    <lineage>
        <taxon>Bacteria</taxon>
        <taxon>Bacillati</taxon>
        <taxon>Candidatus Dormiibacterota</taxon>
        <taxon>Candidatus Dormibacteria</taxon>
        <taxon>Candidatus Dormibacterales</taxon>
        <taxon>Candidatus Dormibacteraceae</taxon>
        <taxon>Candidatus Nephthysia</taxon>
    </lineage>
</organism>
<dbReference type="InterPro" id="IPR033248">
    <property type="entry name" value="Transketolase_C"/>
</dbReference>
<keyword evidence="2" id="KW-0560">Oxidoreductase</keyword>
<dbReference type="InterPro" id="IPR009014">
    <property type="entry name" value="Transketo_C/PFOR_II"/>
</dbReference>
<evidence type="ECO:0000256" key="2">
    <source>
        <dbReference type="ARBA" id="ARBA00023002"/>
    </source>
</evidence>
<sequence>MPQRNVVEAINNALAEEMERDQRVMLLGLDVGRLGGVFRTTTGLIERFGERRVVDTPLAEAGILGASLGLAVSGMIPVAEIQFLGFTAQGFHQIGPQLGKYRQRSRGRYPCQVTIRAPFGGGIRSPEFHSDAVEAQFVQSPGLKIVMPSNPYDAKGMLLEAIRDPDPVLFCEPDRLYRMGRMEVPDGDYTVPFGEATLLREGGDVTLVAWSAASELCQRAAEALAADGIQASVLDLRTLVPLDVETLVKAVARTGRAVVVHEAPLSAGFGAEVVATLMEEAFYDLDAPVARVASYDIPYPAASMEHWYLPNLERVVAAARHTVSL</sequence>
<proteinExistence type="predicted"/>
<accession>A0A934N930</accession>
<dbReference type="SMART" id="SM00861">
    <property type="entry name" value="Transket_pyr"/>
    <property type="match status" value="1"/>
</dbReference>
<dbReference type="Gene3D" id="3.40.50.970">
    <property type="match status" value="1"/>
</dbReference>
<evidence type="ECO:0000256" key="1">
    <source>
        <dbReference type="ARBA" id="ARBA00001964"/>
    </source>
</evidence>
<dbReference type="InterPro" id="IPR005475">
    <property type="entry name" value="Transketolase-like_Pyr-bd"/>
</dbReference>
<dbReference type="RefSeq" id="WP_338201070.1">
    <property type="nucleotide sequence ID" value="NZ_JAEKNR010000100.1"/>
</dbReference>
<dbReference type="GO" id="GO:0016491">
    <property type="term" value="F:oxidoreductase activity"/>
    <property type="evidence" value="ECO:0007669"/>
    <property type="project" value="UniProtKB-KW"/>
</dbReference>
<feature type="domain" description="Transketolase-like pyrimidine-binding" evidence="4">
    <location>
        <begin position="4"/>
        <end position="179"/>
    </location>
</feature>
<evidence type="ECO:0000313" key="5">
    <source>
        <dbReference type="EMBL" id="MBJ7598234.1"/>
    </source>
</evidence>
<dbReference type="SUPFAM" id="SSF52922">
    <property type="entry name" value="TK C-terminal domain-like"/>
    <property type="match status" value="1"/>
</dbReference>
<dbReference type="Pfam" id="PF02780">
    <property type="entry name" value="Transketolase_C"/>
    <property type="match status" value="1"/>
</dbReference>